<proteinExistence type="inferred from homology"/>
<feature type="domain" description="Tyr recombinase" evidence="4">
    <location>
        <begin position="167"/>
        <end position="338"/>
    </location>
</feature>
<dbReference type="InterPro" id="IPR010998">
    <property type="entry name" value="Integrase_recombinase_N"/>
</dbReference>
<comment type="caution">
    <text evidence="5">The sequence shown here is derived from an EMBL/GenBank/DDBJ whole genome shotgun (WGS) entry which is preliminary data.</text>
</comment>
<comment type="similarity">
    <text evidence="1">Belongs to the 'phage' integrase family.</text>
</comment>
<dbReference type="PANTHER" id="PTHR30349:SF41">
    <property type="entry name" value="INTEGRASE_RECOMBINASE PROTEIN MJ0367-RELATED"/>
    <property type="match status" value="1"/>
</dbReference>
<dbReference type="Gene3D" id="1.10.150.130">
    <property type="match status" value="1"/>
</dbReference>
<accession>A0A921F8Z5</accession>
<sequence>MRLPNGYGSVTKLSGHRRKPFMIKKTVGFNDKGQPLIKIIGYSETRESGLQMLAEYNHNPYDVDTGKITLKELYERFCKSTEYKNKSESFQRNFKTSFNKSKPLHNKRYRDIKKIHMQTIVDEAGKYASQSNVKNFFYNLDRFAFSLDIIDKKYSELLTLSKNIKTSQRTAFTEKEINILWKHSDDLWAKHWLCLIYSGFRISEYLSLTSKTVDLKNMTFQAGVKTTAGKNRIVPIHHRIQPIVINLLKSSKDGNLAIGPKNYIQTVAPMRISMENYLNEINIPKHVLHEARHTFRSLLDNKNGNVTSINRLMGHVSGNVGQDVYTHKTIEQLRETIELID</sequence>
<protein>
    <submittedName>
        <fullName evidence="5">Tyrosine-type recombinase/integrase</fullName>
    </submittedName>
</protein>
<dbReference type="InterPro" id="IPR002104">
    <property type="entry name" value="Integrase_catalytic"/>
</dbReference>
<dbReference type="GO" id="GO:0015074">
    <property type="term" value="P:DNA integration"/>
    <property type="evidence" value="ECO:0007669"/>
    <property type="project" value="InterPro"/>
</dbReference>
<dbReference type="AlphaFoldDB" id="A0A921F8Z5"/>
<keyword evidence="3" id="KW-0233">DNA recombination</keyword>
<dbReference type="PANTHER" id="PTHR30349">
    <property type="entry name" value="PHAGE INTEGRASE-RELATED"/>
    <property type="match status" value="1"/>
</dbReference>
<dbReference type="EMBL" id="DYXG01000036">
    <property type="protein sequence ID" value="HJE96842.1"/>
    <property type="molecule type" value="Genomic_DNA"/>
</dbReference>
<keyword evidence="2" id="KW-0238">DNA-binding</keyword>
<dbReference type="PROSITE" id="PS51898">
    <property type="entry name" value="TYR_RECOMBINASE"/>
    <property type="match status" value="1"/>
</dbReference>
<evidence type="ECO:0000256" key="3">
    <source>
        <dbReference type="ARBA" id="ARBA00023172"/>
    </source>
</evidence>
<gene>
    <name evidence="5" type="ORF">K8V00_04400</name>
</gene>
<organism evidence="5 6">
    <name type="scientific">Ligilactobacillus acidipiscis</name>
    <dbReference type="NCBI Taxonomy" id="89059"/>
    <lineage>
        <taxon>Bacteria</taxon>
        <taxon>Bacillati</taxon>
        <taxon>Bacillota</taxon>
        <taxon>Bacilli</taxon>
        <taxon>Lactobacillales</taxon>
        <taxon>Lactobacillaceae</taxon>
        <taxon>Ligilactobacillus</taxon>
    </lineage>
</organism>
<dbReference type="Gene3D" id="1.10.443.10">
    <property type="entry name" value="Intergrase catalytic core"/>
    <property type="match status" value="1"/>
</dbReference>
<evidence type="ECO:0000256" key="1">
    <source>
        <dbReference type="ARBA" id="ARBA00008857"/>
    </source>
</evidence>
<dbReference type="Proteomes" id="UP000707535">
    <property type="component" value="Unassembled WGS sequence"/>
</dbReference>
<dbReference type="GO" id="GO:0003677">
    <property type="term" value="F:DNA binding"/>
    <property type="evidence" value="ECO:0007669"/>
    <property type="project" value="UniProtKB-KW"/>
</dbReference>
<dbReference type="InterPro" id="IPR011010">
    <property type="entry name" value="DNA_brk_join_enz"/>
</dbReference>
<evidence type="ECO:0000256" key="2">
    <source>
        <dbReference type="ARBA" id="ARBA00023125"/>
    </source>
</evidence>
<name>A0A921F8Z5_9LACO</name>
<reference evidence="5" key="2">
    <citation type="submission" date="2021-09" db="EMBL/GenBank/DDBJ databases">
        <authorList>
            <person name="Gilroy R."/>
        </authorList>
    </citation>
    <scope>NUCLEOTIDE SEQUENCE</scope>
    <source>
        <strain evidence="5">CHK174-6876</strain>
    </source>
</reference>
<evidence type="ECO:0000313" key="6">
    <source>
        <dbReference type="Proteomes" id="UP000707535"/>
    </source>
</evidence>
<dbReference type="SUPFAM" id="SSF56349">
    <property type="entry name" value="DNA breaking-rejoining enzymes"/>
    <property type="match status" value="1"/>
</dbReference>
<evidence type="ECO:0000313" key="5">
    <source>
        <dbReference type="EMBL" id="HJE96842.1"/>
    </source>
</evidence>
<reference evidence="5" key="1">
    <citation type="journal article" date="2021" name="PeerJ">
        <title>Extensive microbial diversity within the chicken gut microbiome revealed by metagenomics and culture.</title>
        <authorList>
            <person name="Gilroy R."/>
            <person name="Ravi A."/>
            <person name="Getino M."/>
            <person name="Pursley I."/>
            <person name="Horton D.L."/>
            <person name="Alikhan N.F."/>
            <person name="Baker D."/>
            <person name="Gharbi K."/>
            <person name="Hall N."/>
            <person name="Watson M."/>
            <person name="Adriaenssens E.M."/>
            <person name="Foster-Nyarko E."/>
            <person name="Jarju S."/>
            <person name="Secka A."/>
            <person name="Antonio M."/>
            <person name="Oren A."/>
            <person name="Chaudhuri R.R."/>
            <person name="La Ragione R."/>
            <person name="Hildebrand F."/>
            <person name="Pallen M.J."/>
        </authorList>
    </citation>
    <scope>NUCLEOTIDE SEQUENCE</scope>
    <source>
        <strain evidence="5">CHK174-6876</strain>
    </source>
</reference>
<dbReference type="InterPro" id="IPR050090">
    <property type="entry name" value="Tyrosine_recombinase_XerCD"/>
</dbReference>
<dbReference type="Pfam" id="PF00589">
    <property type="entry name" value="Phage_integrase"/>
    <property type="match status" value="1"/>
</dbReference>
<dbReference type="InterPro" id="IPR013762">
    <property type="entry name" value="Integrase-like_cat_sf"/>
</dbReference>
<dbReference type="GO" id="GO:0006310">
    <property type="term" value="P:DNA recombination"/>
    <property type="evidence" value="ECO:0007669"/>
    <property type="project" value="UniProtKB-KW"/>
</dbReference>
<evidence type="ECO:0000259" key="4">
    <source>
        <dbReference type="PROSITE" id="PS51898"/>
    </source>
</evidence>